<sequence length="160" mass="18200">MQHIDIIAVGRVREQYLSAGINEYLKRLQPYARVRILEGPEEKVPDHLSPARVEQVLAAEGAGLKRLLRPGAYTIALDREGVMLSSEELATRLADLALDGRNDLAFVIGGTLGLARELLEFADLRLSFSRFTFPHQLMRLILLEQLYRAYKIQRGETYHR</sequence>
<evidence type="ECO:0000256" key="2">
    <source>
        <dbReference type="ARBA" id="ARBA00022603"/>
    </source>
</evidence>
<evidence type="ECO:0000256" key="6">
    <source>
        <dbReference type="HAMAP-Rule" id="MF_00658"/>
    </source>
</evidence>
<dbReference type="EMBL" id="LTBC01000001">
    <property type="protein sequence ID" value="KYH33648.1"/>
    <property type="molecule type" value="Genomic_DNA"/>
</dbReference>
<evidence type="ECO:0000313" key="7">
    <source>
        <dbReference type="EMBL" id="KYH33648.1"/>
    </source>
</evidence>
<dbReference type="PANTHER" id="PTHR33603">
    <property type="entry name" value="METHYLTRANSFERASE"/>
    <property type="match status" value="1"/>
</dbReference>
<dbReference type="RefSeq" id="WP_062280750.1">
    <property type="nucleotide sequence ID" value="NZ_LTBC01000001.1"/>
</dbReference>
<keyword evidence="4 6" id="KW-0949">S-adenosyl-L-methionine</keyword>
<gene>
    <name evidence="6 7" type="primary">rlmH</name>
    <name evidence="7" type="ORF">MOMUL_03540</name>
</gene>
<dbReference type="SUPFAM" id="SSF75217">
    <property type="entry name" value="alpha/beta knot"/>
    <property type="match status" value="1"/>
</dbReference>
<dbReference type="PIRSF" id="PIRSF004505">
    <property type="entry name" value="MT_bac"/>
    <property type="match status" value="1"/>
</dbReference>
<reference evidence="7 8" key="1">
    <citation type="submission" date="2016-02" db="EMBL/GenBank/DDBJ databases">
        <title>Genome sequence of Moorella mulderi DSM 14980.</title>
        <authorList>
            <person name="Poehlein A."/>
            <person name="Daniel R."/>
        </authorList>
    </citation>
    <scope>NUCLEOTIDE SEQUENCE [LARGE SCALE GENOMIC DNA]</scope>
    <source>
        <strain evidence="7 8">DSM 14980</strain>
    </source>
</reference>
<dbReference type="InterPro" id="IPR029028">
    <property type="entry name" value="Alpha/beta_knot_MTases"/>
</dbReference>
<keyword evidence="6" id="KW-0963">Cytoplasm</keyword>
<name>A0A151B176_9FIRM</name>
<comment type="function">
    <text evidence="6">Specifically methylates the pseudouridine at position 1915 (m3Psi1915) in 23S rRNA.</text>
</comment>
<dbReference type="EC" id="2.1.1.177" evidence="6"/>
<dbReference type="NCBIfam" id="NF000985">
    <property type="entry name" value="PRK00103.1-3"/>
    <property type="match status" value="1"/>
</dbReference>
<dbReference type="Proteomes" id="UP000075670">
    <property type="component" value="Unassembled WGS sequence"/>
</dbReference>
<dbReference type="InterPro" id="IPR003742">
    <property type="entry name" value="RlmH-like"/>
</dbReference>
<evidence type="ECO:0000256" key="4">
    <source>
        <dbReference type="ARBA" id="ARBA00022691"/>
    </source>
</evidence>
<dbReference type="PATRIC" id="fig|1122241.3.peg.381"/>
<proteinExistence type="inferred from homology"/>
<dbReference type="HAMAP" id="MF_00658">
    <property type="entry name" value="23SrRNA_methyltr_H"/>
    <property type="match status" value="1"/>
</dbReference>
<keyword evidence="3 6" id="KW-0808">Transferase</keyword>
<evidence type="ECO:0000256" key="1">
    <source>
        <dbReference type="ARBA" id="ARBA00022552"/>
    </source>
</evidence>
<comment type="similarity">
    <text evidence="5 6">Belongs to the RNA methyltransferase RlmH family.</text>
</comment>
<organism evidence="7 8">
    <name type="scientific">Moorella mulderi DSM 14980</name>
    <dbReference type="NCBI Taxonomy" id="1122241"/>
    <lineage>
        <taxon>Bacteria</taxon>
        <taxon>Bacillati</taxon>
        <taxon>Bacillota</taxon>
        <taxon>Clostridia</taxon>
        <taxon>Neomoorellales</taxon>
        <taxon>Neomoorellaceae</taxon>
        <taxon>Neomoorella</taxon>
    </lineage>
</organism>
<evidence type="ECO:0000256" key="5">
    <source>
        <dbReference type="ARBA" id="ARBA00038303"/>
    </source>
</evidence>
<dbReference type="PANTHER" id="PTHR33603:SF1">
    <property type="entry name" value="RIBOSOMAL RNA LARGE SUBUNIT METHYLTRANSFERASE H"/>
    <property type="match status" value="1"/>
</dbReference>
<protein>
    <recommendedName>
        <fullName evidence="6">Ribosomal RNA large subunit methyltransferase H</fullName>
        <ecNumber evidence="6">2.1.1.177</ecNumber>
    </recommendedName>
    <alternativeName>
        <fullName evidence="6">23S rRNA (pseudouridine1915-N3)-methyltransferase</fullName>
    </alternativeName>
    <alternativeName>
        <fullName evidence="6">23S rRNA m3Psi1915 methyltransferase</fullName>
    </alternativeName>
    <alternativeName>
        <fullName evidence="6">rRNA (pseudouridine-N3-)-methyltransferase RlmH</fullName>
    </alternativeName>
</protein>
<comment type="subunit">
    <text evidence="6">Homodimer.</text>
</comment>
<accession>A0A151B176</accession>
<dbReference type="CDD" id="cd18081">
    <property type="entry name" value="RlmH-like"/>
    <property type="match status" value="1"/>
</dbReference>
<feature type="binding site" evidence="6">
    <location>
        <position position="109"/>
    </location>
    <ligand>
        <name>S-adenosyl-L-methionine</name>
        <dbReference type="ChEBI" id="CHEBI:59789"/>
    </ligand>
</feature>
<comment type="caution">
    <text evidence="6">Lacks conserved residue(s) required for the propagation of feature annotation.</text>
</comment>
<keyword evidence="2 6" id="KW-0489">Methyltransferase</keyword>
<evidence type="ECO:0000256" key="3">
    <source>
        <dbReference type="ARBA" id="ARBA00022679"/>
    </source>
</evidence>
<dbReference type="AlphaFoldDB" id="A0A151B176"/>
<evidence type="ECO:0000313" key="8">
    <source>
        <dbReference type="Proteomes" id="UP000075670"/>
    </source>
</evidence>
<comment type="caution">
    <text evidence="7">The sequence shown here is derived from an EMBL/GenBank/DDBJ whole genome shotgun (WGS) entry which is preliminary data.</text>
</comment>
<comment type="catalytic activity">
    <reaction evidence="6">
        <text>pseudouridine(1915) in 23S rRNA + S-adenosyl-L-methionine = N(3)-methylpseudouridine(1915) in 23S rRNA + S-adenosyl-L-homocysteine + H(+)</text>
        <dbReference type="Rhea" id="RHEA:42752"/>
        <dbReference type="Rhea" id="RHEA-COMP:10221"/>
        <dbReference type="Rhea" id="RHEA-COMP:10222"/>
        <dbReference type="ChEBI" id="CHEBI:15378"/>
        <dbReference type="ChEBI" id="CHEBI:57856"/>
        <dbReference type="ChEBI" id="CHEBI:59789"/>
        <dbReference type="ChEBI" id="CHEBI:65314"/>
        <dbReference type="ChEBI" id="CHEBI:74486"/>
        <dbReference type="EC" id="2.1.1.177"/>
    </reaction>
</comment>
<feature type="binding site" evidence="6">
    <location>
        <position position="77"/>
    </location>
    <ligand>
        <name>S-adenosyl-L-methionine</name>
        <dbReference type="ChEBI" id="CHEBI:59789"/>
    </ligand>
</feature>
<keyword evidence="1 6" id="KW-0698">rRNA processing</keyword>
<dbReference type="Gene3D" id="3.40.1280.10">
    <property type="match status" value="1"/>
</dbReference>
<dbReference type="InterPro" id="IPR029026">
    <property type="entry name" value="tRNA_m1G_MTases_N"/>
</dbReference>
<dbReference type="OrthoDB" id="9806643at2"/>
<keyword evidence="8" id="KW-1185">Reference proteome</keyword>
<dbReference type="GO" id="GO:0005737">
    <property type="term" value="C:cytoplasm"/>
    <property type="evidence" value="ECO:0007669"/>
    <property type="project" value="UniProtKB-SubCell"/>
</dbReference>
<dbReference type="Pfam" id="PF02590">
    <property type="entry name" value="SPOUT_MTase"/>
    <property type="match status" value="1"/>
</dbReference>
<comment type="subcellular location">
    <subcellularLocation>
        <location evidence="6">Cytoplasm</location>
    </subcellularLocation>
</comment>
<dbReference type="GO" id="GO:0070038">
    <property type="term" value="F:rRNA (pseudouridine-N3-)-methyltransferase activity"/>
    <property type="evidence" value="ECO:0007669"/>
    <property type="project" value="UniProtKB-UniRule"/>
</dbReference>